<dbReference type="CDD" id="cd01043">
    <property type="entry name" value="DPS"/>
    <property type="match status" value="1"/>
</dbReference>
<dbReference type="AlphaFoldDB" id="A0A644ZAQ5"/>
<dbReference type="Pfam" id="PF00210">
    <property type="entry name" value="Ferritin"/>
    <property type="match status" value="1"/>
</dbReference>
<evidence type="ECO:0000259" key="2">
    <source>
        <dbReference type="Pfam" id="PF00210"/>
    </source>
</evidence>
<dbReference type="Gene3D" id="1.20.1260.10">
    <property type="match status" value="1"/>
</dbReference>
<dbReference type="GO" id="GO:0016722">
    <property type="term" value="F:oxidoreductase activity, acting on metal ions"/>
    <property type="evidence" value="ECO:0007669"/>
    <property type="project" value="InterPro"/>
</dbReference>
<protein>
    <submittedName>
        <fullName evidence="3">DNA protection during starvation protein</fullName>
        <ecNumber evidence="3">1.16.-.-</ecNumber>
    </submittedName>
</protein>
<dbReference type="EMBL" id="VSSQ01008133">
    <property type="protein sequence ID" value="MPM37985.1"/>
    <property type="molecule type" value="Genomic_DNA"/>
</dbReference>
<dbReference type="GO" id="GO:0008199">
    <property type="term" value="F:ferric iron binding"/>
    <property type="evidence" value="ECO:0007669"/>
    <property type="project" value="InterPro"/>
</dbReference>
<proteinExistence type="inferred from homology"/>
<keyword evidence="3" id="KW-0560">Oxidoreductase</keyword>
<comment type="caution">
    <text evidence="3">The sequence shown here is derived from an EMBL/GenBank/DDBJ whole genome shotgun (WGS) entry which is preliminary data.</text>
</comment>
<reference evidence="3" key="1">
    <citation type="submission" date="2019-08" db="EMBL/GenBank/DDBJ databases">
        <authorList>
            <person name="Kucharzyk K."/>
            <person name="Murdoch R.W."/>
            <person name="Higgins S."/>
            <person name="Loffler F."/>
        </authorList>
    </citation>
    <scope>NUCLEOTIDE SEQUENCE</scope>
</reference>
<evidence type="ECO:0000256" key="1">
    <source>
        <dbReference type="ARBA" id="ARBA00009497"/>
    </source>
</evidence>
<accession>A0A644ZAQ5</accession>
<comment type="similarity">
    <text evidence="1">Belongs to the Dps family.</text>
</comment>
<evidence type="ECO:0000313" key="3">
    <source>
        <dbReference type="EMBL" id="MPM37985.1"/>
    </source>
</evidence>
<dbReference type="InterPro" id="IPR023188">
    <property type="entry name" value="DPS_DNA-bd_CS"/>
</dbReference>
<dbReference type="PRINTS" id="PR01346">
    <property type="entry name" value="HELNAPAPROT"/>
</dbReference>
<dbReference type="InterPro" id="IPR008331">
    <property type="entry name" value="Ferritin_DPS_dom"/>
</dbReference>
<dbReference type="PANTHER" id="PTHR42932:SF2">
    <property type="entry name" value="DNA PROTECTION DURING STARVATION PROTEIN 1"/>
    <property type="match status" value="1"/>
</dbReference>
<name>A0A644ZAQ5_9ZZZZ</name>
<gene>
    <name evidence="3" type="primary">dps_6</name>
    <name evidence="3" type="ORF">SDC9_84608</name>
</gene>
<dbReference type="PANTHER" id="PTHR42932">
    <property type="entry name" value="GENERAL STRESS PROTEIN 20U"/>
    <property type="match status" value="1"/>
</dbReference>
<feature type="domain" description="Ferritin/DPS" evidence="2">
    <location>
        <begin position="35"/>
        <end position="171"/>
    </location>
</feature>
<dbReference type="EC" id="1.16.-.-" evidence="3"/>
<dbReference type="InterPro" id="IPR012347">
    <property type="entry name" value="Ferritin-like"/>
</dbReference>
<sequence length="185" mass="19804">MTSTISPSKSQSVQVTSFQNAEGGFKASAALARDLERVLVDLIALQLVAKQAHWNIVGANFRDLHLNLDEVVAVARRGSDEVAERMRALHATPDGRPSTVAGATAIPDFPPGEIDTHDAINLIVVAIDTTVASMREVHDSVDSDDPTSADILHDYIAALEQQAWFVGAELRHPKNTKARSSSAAS</sequence>
<dbReference type="InterPro" id="IPR009078">
    <property type="entry name" value="Ferritin-like_SF"/>
</dbReference>
<organism evidence="3">
    <name type="scientific">bioreactor metagenome</name>
    <dbReference type="NCBI Taxonomy" id="1076179"/>
    <lineage>
        <taxon>unclassified sequences</taxon>
        <taxon>metagenomes</taxon>
        <taxon>ecological metagenomes</taxon>
    </lineage>
</organism>
<dbReference type="InterPro" id="IPR002177">
    <property type="entry name" value="DPS_DNA-bd"/>
</dbReference>
<dbReference type="PROSITE" id="PS00818">
    <property type="entry name" value="DPS_1"/>
    <property type="match status" value="1"/>
</dbReference>
<dbReference type="SUPFAM" id="SSF47240">
    <property type="entry name" value="Ferritin-like"/>
    <property type="match status" value="1"/>
</dbReference>